<evidence type="ECO:0008006" key="3">
    <source>
        <dbReference type="Google" id="ProtNLM"/>
    </source>
</evidence>
<keyword evidence="2" id="KW-1185">Reference proteome</keyword>
<dbReference type="GO" id="GO:0016226">
    <property type="term" value="P:iron-sulfur cluster assembly"/>
    <property type="evidence" value="ECO:0007669"/>
    <property type="project" value="TreeGrafter"/>
</dbReference>
<dbReference type="EMBL" id="CAJJDN010000078">
    <property type="protein sequence ID" value="CAD8102429.1"/>
    <property type="molecule type" value="Genomic_DNA"/>
</dbReference>
<dbReference type="Proteomes" id="UP000692954">
    <property type="component" value="Unassembled WGS sequence"/>
</dbReference>
<reference evidence="1" key="1">
    <citation type="submission" date="2021-01" db="EMBL/GenBank/DDBJ databases">
        <authorList>
            <consortium name="Genoscope - CEA"/>
            <person name="William W."/>
        </authorList>
    </citation>
    <scope>NUCLEOTIDE SEQUENCE</scope>
</reference>
<dbReference type="AlphaFoldDB" id="A0A8S1PHP1"/>
<evidence type="ECO:0000313" key="1">
    <source>
        <dbReference type="EMBL" id="CAD8102429.1"/>
    </source>
</evidence>
<dbReference type="InterPro" id="IPR001680">
    <property type="entry name" value="WD40_rpt"/>
</dbReference>
<dbReference type="PANTHER" id="PTHR19920:SF0">
    <property type="entry name" value="CYTOSOLIC IRON-SULFUR PROTEIN ASSEMBLY PROTEIN CIAO1-RELATED"/>
    <property type="match status" value="1"/>
</dbReference>
<proteinExistence type="predicted"/>
<dbReference type="GO" id="GO:0097361">
    <property type="term" value="C:cytosolic [4Fe-4S] assembly targeting complex"/>
    <property type="evidence" value="ECO:0007669"/>
    <property type="project" value="TreeGrafter"/>
</dbReference>
<dbReference type="OrthoDB" id="299338at2759"/>
<accession>A0A8S1PHP1</accession>
<dbReference type="SMART" id="SM00320">
    <property type="entry name" value="WD40"/>
    <property type="match status" value="3"/>
</dbReference>
<gene>
    <name evidence="1" type="ORF">PSON_ATCC_30995.1.T0780013</name>
</gene>
<evidence type="ECO:0000313" key="2">
    <source>
        <dbReference type="Proteomes" id="UP000692954"/>
    </source>
</evidence>
<organism evidence="1 2">
    <name type="scientific">Paramecium sonneborni</name>
    <dbReference type="NCBI Taxonomy" id="65129"/>
    <lineage>
        <taxon>Eukaryota</taxon>
        <taxon>Sar</taxon>
        <taxon>Alveolata</taxon>
        <taxon>Ciliophora</taxon>
        <taxon>Intramacronucleata</taxon>
        <taxon>Oligohymenophorea</taxon>
        <taxon>Peniculida</taxon>
        <taxon>Parameciidae</taxon>
        <taxon>Paramecium</taxon>
    </lineage>
</organism>
<dbReference type="Pfam" id="PF00400">
    <property type="entry name" value="WD40"/>
    <property type="match status" value="1"/>
</dbReference>
<dbReference type="PANTHER" id="PTHR19920">
    <property type="entry name" value="WD40 PROTEIN CIAO1"/>
    <property type="match status" value="1"/>
</dbReference>
<sequence length="358" mass="41899">MKQEQNQCKNQTFSYELLPQSLTKQDAISHALAINSNNNLLLVSEEFNFKIFYFKDGSLKFLQKFYCPILKSNEFAINFINTLDFCKQKKQLFISGSDTLITKWSFNLISSVKYIQRLEGQVCIASLVIHPIKENIIISGSKLGSIYFWFDHQNYEGQPFSQTISEHIKCVVGLSINDDGSKVISAGKDGIILIIEPNSTSELDYSKCSWIIKQKIQVKPHGYRICFINNDSFTFQPYGQSQLHYYILLNGQFIKDKEFQIQLNLEDCMYFFPQIYNKKKKILFNKCGNTLNILKYQELNKEEQLLQYYQQFQLQQVILFNETFNPWIFGTVSEDGQYLIIWDGISRNIQVRKYTIQN</sequence>
<comment type="caution">
    <text evidence="1">The sequence shown here is derived from an EMBL/GenBank/DDBJ whole genome shotgun (WGS) entry which is preliminary data.</text>
</comment>
<protein>
    <recommendedName>
        <fullName evidence="3">WD40-repeat-containing domain</fullName>
    </recommendedName>
</protein>
<name>A0A8S1PHP1_9CILI</name>